<dbReference type="Pfam" id="PF19238">
    <property type="entry name" value="Radical_SAM_2"/>
    <property type="match status" value="1"/>
</dbReference>
<evidence type="ECO:0000313" key="3">
    <source>
        <dbReference type="EMBL" id="ABI68634.1"/>
    </source>
</evidence>
<protein>
    <submittedName>
        <fullName evidence="3">Fe-S oxidoreductase</fullName>
    </submittedName>
</protein>
<sequence>MDNCFQDSAAEEKILTAPIKDIMENSIAGEMDIEPGDKLYSINGNEINDILDYQFYSQEDYLLVEIEKANSGELWVLEIEKEYDEELGLLFDGLIFDKMKLCQNRCLFCFVDQLPRKMRKTLYVKDDDYRYSFLLGNFISLTNLNEKDWDKILSMRLSPLYVSIHCMQPELRARLFNNPRAANIKSELKRLQEAVIEVHTQIVLCPGINDAEVLQHSIYELAQFFPSVASVGVVPVGLSGHRQGLAPLRGFRVDEAIKTIELVDSFQDEFRPRLGRGFVYAADEFYLKAGRDFPPALYYDDYCQVENGIGLARIFLDDFAEIETSLPIVVKSQEVYLITGISAGPVLEKVVRRLNRIEGLELKIIRVTNRFFGGGVTVTGLLTGADIIATLGRDFAGKKLIIPEIVFKEGQDIMLDDSSREELEEKTGAEIITVDGSARSLVRAVLSLTEV</sequence>
<dbReference type="InterPro" id="IPR058240">
    <property type="entry name" value="rSAM_sf"/>
</dbReference>
<feature type="domain" description="Putative radical SAM N-terminal" evidence="2">
    <location>
        <begin position="81"/>
        <end position="231"/>
    </location>
</feature>
<evidence type="ECO:0000259" key="2">
    <source>
        <dbReference type="Pfam" id="PF19238"/>
    </source>
</evidence>
<dbReference type="RefSeq" id="WP_011640734.1">
    <property type="nucleotide sequence ID" value="NC_008346.1"/>
</dbReference>
<dbReference type="KEGG" id="swo:Swol_1326"/>
<dbReference type="STRING" id="335541.Swol_1326"/>
<dbReference type="OrthoDB" id="9774724at2"/>
<evidence type="ECO:0000313" key="4">
    <source>
        <dbReference type="Proteomes" id="UP000001968"/>
    </source>
</evidence>
<dbReference type="InterPro" id="IPR007549">
    <property type="entry name" value="DUF512"/>
</dbReference>
<gene>
    <name evidence="3" type="ordered locus">Swol_1326</name>
</gene>
<dbReference type="SUPFAM" id="SSF50156">
    <property type="entry name" value="PDZ domain-like"/>
    <property type="match status" value="1"/>
</dbReference>
<keyword evidence="4" id="KW-1185">Reference proteome</keyword>
<dbReference type="InterPro" id="IPR036034">
    <property type="entry name" value="PDZ_sf"/>
</dbReference>
<dbReference type="Gene3D" id="3.20.20.70">
    <property type="entry name" value="Aldolase class I"/>
    <property type="match status" value="1"/>
</dbReference>
<name>Q0AXC0_SYNWW</name>
<feature type="domain" description="DUF512" evidence="1">
    <location>
        <begin position="234"/>
        <end position="435"/>
    </location>
</feature>
<dbReference type="AlphaFoldDB" id="Q0AXC0"/>
<dbReference type="Proteomes" id="UP000001968">
    <property type="component" value="Chromosome"/>
</dbReference>
<dbReference type="InterPro" id="IPR013785">
    <property type="entry name" value="Aldolase_TIM"/>
</dbReference>
<dbReference type="InterPro" id="IPR045375">
    <property type="entry name" value="Put_radical_SAM-like_N"/>
</dbReference>
<dbReference type="eggNOG" id="COG1625">
    <property type="taxonomic scope" value="Bacteria"/>
</dbReference>
<accession>Q0AXC0</accession>
<dbReference type="HOGENOM" id="CLU_037396_0_0_9"/>
<evidence type="ECO:0000259" key="1">
    <source>
        <dbReference type="Pfam" id="PF04459"/>
    </source>
</evidence>
<organism evidence="3 4">
    <name type="scientific">Syntrophomonas wolfei subsp. wolfei (strain DSM 2245B / Goettingen)</name>
    <dbReference type="NCBI Taxonomy" id="335541"/>
    <lineage>
        <taxon>Bacteria</taxon>
        <taxon>Bacillati</taxon>
        <taxon>Bacillota</taxon>
        <taxon>Clostridia</taxon>
        <taxon>Eubacteriales</taxon>
        <taxon>Syntrophomonadaceae</taxon>
        <taxon>Syntrophomonas</taxon>
    </lineage>
</organism>
<dbReference type="Pfam" id="PF04459">
    <property type="entry name" value="DUF512"/>
    <property type="match status" value="1"/>
</dbReference>
<proteinExistence type="predicted"/>
<dbReference type="EMBL" id="CP000448">
    <property type="protein sequence ID" value="ABI68634.1"/>
    <property type="molecule type" value="Genomic_DNA"/>
</dbReference>
<dbReference type="SUPFAM" id="SSF102114">
    <property type="entry name" value="Radical SAM enzymes"/>
    <property type="match status" value="1"/>
</dbReference>
<reference evidence="4" key="1">
    <citation type="journal article" date="2010" name="Environ. Microbiol.">
        <title>The genome of Syntrophomonas wolfei: new insights into syntrophic metabolism and biohydrogen production.</title>
        <authorList>
            <person name="Sieber J.R."/>
            <person name="Sims D.R."/>
            <person name="Han C."/>
            <person name="Kim E."/>
            <person name="Lykidis A."/>
            <person name="Lapidus A.L."/>
            <person name="McDonnald E."/>
            <person name="Rohlin L."/>
            <person name="Culley D.E."/>
            <person name="Gunsalus R."/>
            <person name="McInerney M.J."/>
        </authorList>
    </citation>
    <scope>NUCLEOTIDE SEQUENCE [LARGE SCALE GENOMIC DNA]</scope>
    <source>
        <strain evidence="4">DSM 2245B / Goettingen</strain>
    </source>
</reference>